<evidence type="ECO:0000313" key="1">
    <source>
        <dbReference type="EMBL" id="KAF2004710.1"/>
    </source>
</evidence>
<keyword evidence="2" id="KW-1185">Reference proteome</keyword>
<dbReference type="Proteomes" id="UP000799779">
    <property type="component" value="Unassembled WGS sequence"/>
</dbReference>
<proteinExistence type="predicted"/>
<evidence type="ECO:0000313" key="2">
    <source>
        <dbReference type="Proteomes" id="UP000799779"/>
    </source>
</evidence>
<reference evidence="1" key="1">
    <citation type="journal article" date="2020" name="Stud. Mycol.">
        <title>101 Dothideomycetes genomes: a test case for predicting lifestyles and emergence of pathogens.</title>
        <authorList>
            <person name="Haridas S."/>
            <person name="Albert R."/>
            <person name="Binder M."/>
            <person name="Bloem J."/>
            <person name="Labutti K."/>
            <person name="Salamov A."/>
            <person name="Andreopoulos B."/>
            <person name="Baker S."/>
            <person name="Barry K."/>
            <person name="Bills G."/>
            <person name="Bluhm B."/>
            <person name="Cannon C."/>
            <person name="Castanera R."/>
            <person name="Culley D."/>
            <person name="Daum C."/>
            <person name="Ezra D."/>
            <person name="Gonzalez J."/>
            <person name="Henrissat B."/>
            <person name="Kuo A."/>
            <person name="Liang C."/>
            <person name="Lipzen A."/>
            <person name="Lutzoni F."/>
            <person name="Magnuson J."/>
            <person name="Mondo S."/>
            <person name="Nolan M."/>
            <person name="Ohm R."/>
            <person name="Pangilinan J."/>
            <person name="Park H.-J."/>
            <person name="Ramirez L."/>
            <person name="Alfaro M."/>
            <person name="Sun H."/>
            <person name="Tritt A."/>
            <person name="Yoshinaga Y."/>
            <person name="Zwiers L.-H."/>
            <person name="Turgeon B."/>
            <person name="Goodwin S."/>
            <person name="Spatafora J."/>
            <person name="Crous P."/>
            <person name="Grigoriev I."/>
        </authorList>
    </citation>
    <scope>NUCLEOTIDE SEQUENCE</scope>
    <source>
        <strain evidence="1">CBS 123094</strain>
    </source>
</reference>
<accession>A0A6A5WS78</accession>
<gene>
    <name evidence="1" type="ORF">P154DRAFT_616862</name>
</gene>
<name>A0A6A5WS78_9PLEO</name>
<protein>
    <submittedName>
        <fullName evidence="1">Uncharacterized protein</fullName>
    </submittedName>
</protein>
<organism evidence="1 2">
    <name type="scientific">Amniculicola lignicola CBS 123094</name>
    <dbReference type="NCBI Taxonomy" id="1392246"/>
    <lineage>
        <taxon>Eukaryota</taxon>
        <taxon>Fungi</taxon>
        <taxon>Dikarya</taxon>
        <taxon>Ascomycota</taxon>
        <taxon>Pezizomycotina</taxon>
        <taxon>Dothideomycetes</taxon>
        <taxon>Pleosporomycetidae</taxon>
        <taxon>Pleosporales</taxon>
        <taxon>Amniculicolaceae</taxon>
        <taxon>Amniculicola</taxon>
    </lineage>
</organism>
<dbReference type="AlphaFoldDB" id="A0A6A5WS78"/>
<sequence length="395" mass="44276">MATEIAVRKALIEANSWHADKILGTLAFVRPLDDPCIRTHDAFGKGDISYPKLAPKQSPFGSLPRLNDLRKTLIREIIGKEEDRLDDGDSDGISLFNTSTGAEETILLLQNITNPSYTSAIPSMNPFFTTISGLQVELPDDFSHMMAITEEATIVIAPSNHLLELQHTNESYTYTTMMTGQVIWFVWPPTTHNLDCLKMGYEMFESDRRKADANIIKLLEYGVTFVQEKGDCVRLPPFCVILALSTNTTVLAKTSAITGGSFIQGLSNIPLLEAWWKTEVGGAKKRHDFFSALTWQIRMILSDDVEAFSTKDLEPPISLSDPLPSLLKSWDDVKAGFMSIMNVQDREDIMARLVELLRRCKGNSCFICGKSFGKSKARMNVEAHISQHHWVERDK</sequence>
<dbReference type="OrthoDB" id="3790934at2759"/>
<dbReference type="EMBL" id="ML977566">
    <property type="protein sequence ID" value="KAF2004710.1"/>
    <property type="molecule type" value="Genomic_DNA"/>
</dbReference>